<dbReference type="InterPro" id="IPR012334">
    <property type="entry name" value="Pectin_lyas_fold"/>
</dbReference>
<proteinExistence type="predicted"/>
<feature type="region of interest" description="Disordered" evidence="1">
    <location>
        <begin position="1"/>
        <end position="392"/>
    </location>
</feature>
<protein>
    <recommendedName>
        <fullName evidence="2">Right handed beta helix domain-containing protein</fullName>
    </recommendedName>
</protein>
<accession>A0A7K1KVD8</accession>
<keyword evidence="4" id="KW-1185">Reference proteome</keyword>
<feature type="compositionally biased region" description="Basic residues" evidence="1">
    <location>
        <begin position="1"/>
        <end position="10"/>
    </location>
</feature>
<dbReference type="EMBL" id="WOFH01000002">
    <property type="protein sequence ID" value="MUN36017.1"/>
    <property type="molecule type" value="Genomic_DNA"/>
</dbReference>
<dbReference type="AlphaFoldDB" id="A0A7K1KVD8"/>
<feature type="compositionally biased region" description="Low complexity" evidence="1">
    <location>
        <begin position="331"/>
        <end position="353"/>
    </location>
</feature>
<evidence type="ECO:0000259" key="2">
    <source>
        <dbReference type="Pfam" id="PF13229"/>
    </source>
</evidence>
<comment type="caution">
    <text evidence="3">The sequence shown here is derived from an EMBL/GenBank/DDBJ whole genome shotgun (WGS) entry which is preliminary data.</text>
</comment>
<dbReference type="Gene3D" id="2.160.20.10">
    <property type="entry name" value="Single-stranded right-handed beta-helix, Pectin lyase-like"/>
    <property type="match status" value="1"/>
</dbReference>
<dbReference type="InterPro" id="IPR006626">
    <property type="entry name" value="PbH1"/>
</dbReference>
<organism evidence="3 4">
    <name type="scientific">Actinomadura litoris</name>
    <dbReference type="NCBI Taxonomy" id="2678616"/>
    <lineage>
        <taxon>Bacteria</taxon>
        <taxon>Bacillati</taxon>
        <taxon>Actinomycetota</taxon>
        <taxon>Actinomycetes</taxon>
        <taxon>Streptosporangiales</taxon>
        <taxon>Thermomonosporaceae</taxon>
        <taxon>Actinomadura</taxon>
    </lineage>
</organism>
<evidence type="ECO:0000313" key="4">
    <source>
        <dbReference type="Proteomes" id="UP000432015"/>
    </source>
</evidence>
<feature type="domain" description="Right handed beta helix" evidence="2">
    <location>
        <begin position="542"/>
        <end position="675"/>
    </location>
</feature>
<dbReference type="InterPro" id="IPR011050">
    <property type="entry name" value="Pectin_lyase_fold/virulence"/>
</dbReference>
<reference evidence="3 4" key="1">
    <citation type="submission" date="2019-11" db="EMBL/GenBank/DDBJ databases">
        <authorList>
            <person name="Cao P."/>
        </authorList>
    </citation>
    <scope>NUCLEOTIDE SEQUENCE [LARGE SCALE GENOMIC DNA]</scope>
    <source>
        <strain evidence="3 4">NEAU-AAG5</strain>
    </source>
</reference>
<gene>
    <name evidence="3" type="ORF">GNZ18_05310</name>
</gene>
<feature type="compositionally biased region" description="Basic and acidic residues" evidence="1">
    <location>
        <begin position="67"/>
        <end position="76"/>
    </location>
</feature>
<name>A0A7K1KVD8_9ACTN</name>
<dbReference type="Proteomes" id="UP000432015">
    <property type="component" value="Unassembled WGS sequence"/>
</dbReference>
<evidence type="ECO:0000256" key="1">
    <source>
        <dbReference type="SAM" id="MobiDB-lite"/>
    </source>
</evidence>
<dbReference type="SMART" id="SM00710">
    <property type="entry name" value="PbH1"/>
    <property type="match status" value="5"/>
</dbReference>
<dbReference type="InterPro" id="IPR039448">
    <property type="entry name" value="Beta_helix"/>
</dbReference>
<dbReference type="Pfam" id="PF13229">
    <property type="entry name" value="Beta_helix"/>
    <property type="match status" value="1"/>
</dbReference>
<feature type="compositionally biased region" description="Basic and acidic residues" evidence="1">
    <location>
        <begin position="185"/>
        <end position="196"/>
    </location>
</feature>
<dbReference type="SUPFAM" id="SSF51126">
    <property type="entry name" value="Pectin lyase-like"/>
    <property type="match status" value="1"/>
</dbReference>
<feature type="compositionally biased region" description="Basic and acidic residues" evidence="1">
    <location>
        <begin position="211"/>
        <end position="246"/>
    </location>
</feature>
<feature type="compositionally biased region" description="Basic and acidic residues" evidence="1">
    <location>
        <begin position="102"/>
        <end position="119"/>
    </location>
</feature>
<evidence type="ECO:0000313" key="3">
    <source>
        <dbReference type="EMBL" id="MUN36017.1"/>
    </source>
</evidence>
<feature type="compositionally biased region" description="Basic residues" evidence="1">
    <location>
        <begin position="321"/>
        <end position="330"/>
    </location>
</feature>
<feature type="compositionally biased region" description="Basic and acidic residues" evidence="1">
    <location>
        <begin position="150"/>
        <end position="159"/>
    </location>
</feature>
<sequence>MAAARLRRHPLPPVPAPAGRPERRRVRPADGLLVQPGHERDRAAGVAGDGHPAGAGHPAPPHRRGSRAADRLRDGPGRQAPLRQLRGGRGPAHRTPGVRLQLRPEHGDGAPRAGDDPRVHAHRRHLDRHDERPAGRARRRGQPGQPDQDGGPHRHELPDPGRCQRPAGVPDHADQRRRPRRQRRLPCERDDAERRAPPPLRARHGTGPARDAPRDQATEGLSRHEPEPRPRPRPERRGRRGDRDGHLPGLRPARRGEDLHAARRAHRRDRCGHGGAADPARARRAVRPHDVGALPHVRDRLPPVGPPPDPGAAPTAAHPRPAQRVRRVRRLAPVPAGRPRPAGRGVADGAAVRVPRRDQEPPRGQGHPGHGGDARLVPGVHSGGADPALNGGFGGRGTGPFGSTARIFTVRTSRAEHSRFRMITEEYMTAPGTGARAGGRKTGENRMRRIITAALGTTVAVTGIAGIAPAAQAAGGRVIVVPPGHSIQRAVDHARPGDVIKLRAGHYDGGVLVRKRITIHGEGNKTILRPGHRDHCARVKHPGQGICVVGRAKHPVHGVTIRNLVVRDFADTGVYGIHTDRLSVQSVLARNNGEYGIAEFASTRGHFRWNWTVDNADDAGLYVGDTANARGTVVADNHSIGNAIGVLVRHARHVMVHDNEIVHNCVGVALVDDSQRTGQGNTTVWKNRVSKNNRVCPAHGEVPPLGGTGILFFGGDHNIVERNTVTGNRGRLPYSGGIVLFRGTPPRNRPARHNLIKSNLVLGNAPFDLVDKSGSRTNHFRANKCRTSDPRGLC</sequence>